<name>A0A969WH99_9GAMM</name>
<dbReference type="PANTHER" id="PTHR43434">
    <property type="entry name" value="PHOSPHOGLYCOLATE PHOSPHATASE"/>
    <property type="match status" value="1"/>
</dbReference>
<reference evidence="1" key="1">
    <citation type="submission" date="2020-03" db="EMBL/GenBank/DDBJ databases">
        <title>Solimonas marina sp. nov., isolated from deep seawater of the Pacific Ocean.</title>
        <authorList>
            <person name="Liu X."/>
            <person name="Lai Q."/>
            <person name="Sun F."/>
            <person name="Gai Y."/>
            <person name="Li G."/>
            <person name="Shao Z."/>
        </authorList>
    </citation>
    <scope>NUCLEOTIDE SEQUENCE</scope>
    <source>
        <strain evidence="1">C16B3</strain>
    </source>
</reference>
<dbReference type="Pfam" id="PF13419">
    <property type="entry name" value="HAD_2"/>
    <property type="match status" value="1"/>
</dbReference>
<dbReference type="Gene3D" id="1.10.150.240">
    <property type="entry name" value="Putative phosphatase, domain 2"/>
    <property type="match status" value="1"/>
</dbReference>
<dbReference type="Gene3D" id="3.40.50.1000">
    <property type="entry name" value="HAD superfamily/HAD-like"/>
    <property type="match status" value="1"/>
</dbReference>
<keyword evidence="1" id="KW-0378">Hydrolase</keyword>
<dbReference type="GO" id="GO:0005829">
    <property type="term" value="C:cytosol"/>
    <property type="evidence" value="ECO:0007669"/>
    <property type="project" value="TreeGrafter"/>
</dbReference>
<evidence type="ECO:0000313" key="1">
    <source>
        <dbReference type="EMBL" id="NKF24660.1"/>
    </source>
</evidence>
<evidence type="ECO:0000313" key="2">
    <source>
        <dbReference type="Proteomes" id="UP000653472"/>
    </source>
</evidence>
<organism evidence="1 2">
    <name type="scientific">Solimonas marina</name>
    <dbReference type="NCBI Taxonomy" id="2714601"/>
    <lineage>
        <taxon>Bacteria</taxon>
        <taxon>Pseudomonadati</taxon>
        <taxon>Pseudomonadota</taxon>
        <taxon>Gammaproteobacteria</taxon>
        <taxon>Nevskiales</taxon>
        <taxon>Nevskiaceae</taxon>
        <taxon>Solimonas</taxon>
    </lineage>
</organism>
<protein>
    <submittedName>
        <fullName evidence="1">HAD hydrolase-like protein</fullName>
    </submittedName>
</protein>
<dbReference type="FunFam" id="3.40.50.1000:FF:000022">
    <property type="entry name" value="Phosphoglycolate phosphatase"/>
    <property type="match status" value="1"/>
</dbReference>
<dbReference type="GO" id="GO:0016791">
    <property type="term" value="F:phosphatase activity"/>
    <property type="evidence" value="ECO:0007669"/>
    <property type="project" value="UniProtKB-ARBA"/>
</dbReference>
<dbReference type="AlphaFoldDB" id="A0A969WH99"/>
<dbReference type="RefSeq" id="WP_168149970.1">
    <property type="nucleotide sequence ID" value="NZ_JAAVXB010000018.1"/>
</dbReference>
<dbReference type="PANTHER" id="PTHR43434:SF20">
    <property type="entry name" value="5'-NUCLEOTIDASE"/>
    <property type="match status" value="1"/>
</dbReference>
<dbReference type="EMBL" id="JAAVXB010000018">
    <property type="protein sequence ID" value="NKF24660.1"/>
    <property type="molecule type" value="Genomic_DNA"/>
</dbReference>
<dbReference type="InterPro" id="IPR023198">
    <property type="entry name" value="PGP-like_dom2"/>
</dbReference>
<gene>
    <name evidence="1" type="ORF">G7Y82_20320</name>
</gene>
<dbReference type="InterPro" id="IPR023214">
    <property type="entry name" value="HAD_sf"/>
</dbReference>
<dbReference type="GO" id="GO:0004713">
    <property type="term" value="F:protein tyrosine kinase activity"/>
    <property type="evidence" value="ECO:0007669"/>
    <property type="project" value="TreeGrafter"/>
</dbReference>
<dbReference type="Proteomes" id="UP000653472">
    <property type="component" value="Unassembled WGS sequence"/>
</dbReference>
<accession>A0A969WH99</accession>
<sequence>MTATAFTVLLDLDGTLTDSEDGIIRSMAYALRTMGRPVPDDAALRRLIGPPTFETFGLLIGDDPAAIDDAVRHYRERFAYVGLFENRVYDGVPAMLDALRAMGCRLLLATSKPHVYARRIVAHYGLDAWLDGLYGAELDGTRADKPALIAHLLAHEPVDAARALMVGDRKHDILGARANGIRSCSARWGYGEASEIDAAAPDFRCAAPAELPPLVRRLIDA</sequence>
<dbReference type="SUPFAM" id="SSF56784">
    <property type="entry name" value="HAD-like"/>
    <property type="match status" value="1"/>
</dbReference>
<keyword evidence="2" id="KW-1185">Reference proteome</keyword>
<comment type="caution">
    <text evidence="1">The sequence shown here is derived from an EMBL/GenBank/DDBJ whole genome shotgun (WGS) entry which is preliminary data.</text>
</comment>
<proteinExistence type="predicted"/>
<dbReference type="InterPro" id="IPR041492">
    <property type="entry name" value="HAD_2"/>
</dbReference>
<dbReference type="InterPro" id="IPR050155">
    <property type="entry name" value="HAD-like_hydrolase_sf"/>
</dbReference>
<dbReference type="InterPro" id="IPR036412">
    <property type="entry name" value="HAD-like_sf"/>
</dbReference>